<dbReference type="Gene3D" id="3.40.50.1000">
    <property type="entry name" value="HAD superfamily/HAD-like"/>
    <property type="match status" value="1"/>
</dbReference>
<evidence type="ECO:0000313" key="1">
    <source>
        <dbReference type="EMBL" id="OIM21424.1"/>
    </source>
</evidence>
<dbReference type="SFLD" id="SFLDG01129">
    <property type="entry name" value="C1.5:_HAD__Beta-PGM__Phosphata"/>
    <property type="match status" value="1"/>
</dbReference>
<evidence type="ECO:0000313" key="3">
    <source>
        <dbReference type="Proteomes" id="UP000181728"/>
    </source>
</evidence>
<dbReference type="Proteomes" id="UP000294726">
    <property type="component" value="Chromosome"/>
</dbReference>
<organism evidence="1 3">
    <name type="scientific">Oenococcus oeni</name>
    <name type="common">Leuconostoc oenos</name>
    <dbReference type="NCBI Taxonomy" id="1247"/>
    <lineage>
        <taxon>Bacteria</taxon>
        <taxon>Bacillati</taxon>
        <taxon>Bacillota</taxon>
        <taxon>Bacilli</taxon>
        <taxon>Lactobacillales</taxon>
        <taxon>Lactobacillaceae</taxon>
        <taxon>Oenococcus</taxon>
    </lineage>
</organism>
<dbReference type="GO" id="GO:0008967">
    <property type="term" value="F:phosphoglycolate phosphatase activity"/>
    <property type="evidence" value="ECO:0007669"/>
    <property type="project" value="TreeGrafter"/>
</dbReference>
<evidence type="ECO:0000313" key="4">
    <source>
        <dbReference type="Proteomes" id="UP000294726"/>
    </source>
</evidence>
<dbReference type="PANTHER" id="PTHR43434:SF1">
    <property type="entry name" value="PHOSPHOGLYCOLATE PHOSPHATASE"/>
    <property type="match status" value="1"/>
</dbReference>
<evidence type="ECO:0000313" key="2">
    <source>
        <dbReference type="EMBL" id="VDB98044.1"/>
    </source>
</evidence>
<dbReference type="InterPro" id="IPR041492">
    <property type="entry name" value="HAD_2"/>
</dbReference>
<gene>
    <name evidence="2" type="primary">gph</name>
    <name evidence="1" type="ORF">ATX59_04440</name>
    <name evidence="2" type="ORF">OENI_0902</name>
</gene>
<protein>
    <submittedName>
        <fullName evidence="2">Phosphoglycolate phosphatase haloacid dehalogenase hydrolase</fullName>
    </submittedName>
</protein>
<dbReference type="Gene3D" id="1.10.150.240">
    <property type="entry name" value="Putative phosphatase, domain 2"/>
    <property type="match status" value="1"/>
</dbReference>
<dbReference type="AlphaFoldDB" id="A0A483BL58"/>
<dbReference type="InterPro" id="IPR050155">
    <property type="entry name" value="HAD-like_hydrolase_sf"/>
</dbReference>
<dbReference type="EMBL" id="LR031358">
    <property type="protein sequence ID" value="VDB98044.1"/>
    <property type="molecule type" value="Genomic_DNA"/>
</dbReference>
<accession>A0A483BL58</accession>
<name>A0A483BL58_OENOE</name>
<dbReference type="RefSeq" id="WP_032818651.1">
    <property type="nucleotide sequence ID" value="NZ_LR031358.1"/>
</dbReference>
<dbReference type="SFLD" id="SFLDS00003">
    <property type="entry name" value="Haloacid_Dehalogenase"/>
    <property type="match status" value="1"/>
</dbReference>
<dbReference type="Pfam" id="PF13419">
    <property type="entry name" value="HAD_2"/>
    <property type="match status" value="1"/>
</dbReference>
<dbReference type="InterPro" id="IPR023198">
    <property type="entry name" value="PGP-like_dom2"/>
</dbReference>
<sequence length="210" mass="23751">MYRMVGFDLDGTLAETFPIIFESFRMTVLHFTGKTIDNQTILTAFGRNEQGILSELLPNIQIEKSSDIFYKAYRTAHLQLRSPFYGVLELLKNLHHQKIITPLITGKGKISTEISLEMLGLKEELYPILTGSDKENNKATHFISLLENYNINSSEFVYIGDTVSDIKQADLAGISCLSACWSKYANFKVLKAYNAKIVLGIEQVKDMLLK</sequence>
<dbReference type="Proteomes" id="UP000181728">
    <property type="component" value="Unassembled WGS sequence"/>
</dbReference>
<dbReference type="SUPFAM" id="SSF56784">
    <property type="entry name" value="HAD-like"/>
    <property type="match status" value="1"/>
</dbReference>
<keyword evidence="2" id="KW-0378">Hydrolase</keyword>
<dbReference type="InterPro" id="IPR023214">
    <property type="entry name" value="HAD_sf"/>
</dbReference>
<dbReference type="PANTHER" id="PTHR43434">
    <property type="entry name" value="PHOSPHOGLYCOLATE PHOSPHATASE"/>
    <property type="match status" value="1"/>
</dbReference>
<dbReference type="EMBL" id="MLOK01000036">
    <property type="protein sequence ID" value="OIM21424.1"/>
    <property type="molecule type" value="Genomic_DNA"/>
</dbReference>
<proteinExistence type="predicted"/>
<dbReference type="GO" id="GO:0006281">
    <property type="term" value="P:DNA repair"/>
    <property type="evidence" value="ECO:0007669"/>
    <property type="project" value="TreeGrafter"/>
</dbReference>
<reference evidence="2 4" key="2">
    <citation type="submission" date="2018-08" db="EMBL/GenBank/DDBJ databases">
        <authorList>
            <person name="Lorentzen P. G. S. M."/>
        </authorList>
    </citation>
    <scope>NUCLEOTIDE SEQUENCE [LARGE SCALE GENOMIC DNA]</scope>
    <source>
        <strain evidence="2 4">CRBO_1381</strain>
    </source>
</reference>
<reference evidence="1 3" key="1">
    <citation type="journal article" date="2016" name="BMC Genomics">
        <title>Consensus pan-genome assembly of the specialised wine bacterium Oenococcus oeni.</title>
        <authorList>
            <person name="Sternes P.R."/>
            <person name="Borneman A.R."/>
        </authorList>
    </citation>
    <scope>NUCLEOTIDE SEQUENCE [LARGE SCALE GENOMIC DNA]</scope>
    <source>
        <strain evidence="1 3">AWRIB661</strain>
    </source>
</reference>
<dbReference type="InterPro" id="IPR036412">
    <property type="entry name" value="HAD-like_sf"/>
</dbReference>